<gene>
    <name evidence="3" type="primary">ade_2</name>
    <name evidence="3" type="ORF">SPMU_23080</name>
</gene>
<keyword evidence="1" id="KW-0732">Signal</keyword>
<accession>A0A245ZJH9</accession>
<sequence>MRCFLFASLLGAAAPLMPVIAHDAPPQAAPAPAAPATKEQLMTPPAGARHFTISSVAGKHGDVWSWPLADDRRAYRMSMSLRGWVTETDEIVTFGPDKRPIGMAIRGFTDSGDATESFRVDNAGIAHWKTAVDEGSAPFAGKRYNSYGGPWLAGEADIEALVAAGAKGLDLLPRGHATLTIAKSVPIEGPAGPKTVKLAFIEGYGFSPSPIWLDEQNRFFGNAGVISLLPAGYEAVGPKLKDIQEAETARLAREVAGRFLSPANRTATLVDHVLLFDSVAGKYVPDQAVLIADGKVAAVAAGGAIKAPAGATVIDGRGKTLTPGLWDAHRHIGGDDWNLLQNVATGMTNYRSPGSMIEETLSIQKRRAAGELLAPSGVTSVIIDRKDPLAAQGALTVSSAEEAIAAVRKVKDAGLWGVKFYTSMNPAWIAPAATEAHKLGLHVHGHVPAGMRPLEAVRAGYDEVTHINFIIMQAMPKDVVDKANTAARLEGPAKYGKNVDLDSPEMTAFYAELAKRGTYIDPTLTVWEPMLTSDGTSVSPEYSPFVDIAPPAVARGWKIAGYPLFDGLTRADFRQSFAKMVGVVGRLHKVGVPIVAGTDGWGLELVRELELYEEAGLSNAEALQTATIVPARMTGMAGRTGSIAKGKNADIILVEGDVSRNLGALRHVHTVFLDGYRLDGAALRKASGLGGMPK</sequence>
<protein>
    <submittedName>
        <fullName evidence="3">Adenine deaminase</fullName>
        <ecNumber evidence="3">3.5.4.2</ecNumber>
    </submittedName>
</protein>
<proteinExistence type="predicted"/>
<feature type="domain" description="Amidohydrolase-related" evidence="2">
    <location>
        <begin position="321"/>
        <end position="675"/>
    </location>
</feature>
<dbReference type="Gene3D" id="2.30.40.10">
    <property type="entry name" value="Urease, subunit C, domain 1"/>
    <property type="match status" value="1"/>
</dbReference>
<keyword evidence="3" id="KW-0378">Hydrolase</keyword>
<dbReference type="SUPFAM" id="SSF51556">
    <property type="entry name" value="Metallo-dependent hydrolases"/>
    <property type="match status" value="1"/>
</dbReference>
<dbReference type="AlphaFoldDB" id="A0A245ZJH9"/>
<dbReference type="InterPro" id="IPR011059">
    <property type="entry name" value="Metal-dep_hydrolase_composite"/>
</dbReference>
<evidence type="ECO:0000259" key="2">
    <source>
        <dbReference type="Pfam" id="PF01979"/>
    </source>
</evidence>
<dbReference type="SUPFAM" id="SSF51338">
    <property type="entry name" value="Composite domain of metallo-dependent hydrolases"/>
    <property type="match status" value="1"/>
</dbReference>
<dbReference type="OrthoDB" id="9765769at2"/>
<dbReference type="InterPro" id="IPR032466">
    <property type="entry name" value="Metal_Hydrolase"/>
</dbReference>
<feature type="signal peptide" evidence="1">
    <location>
        <begin position="1"/>
        <end position="23"/>
    </location>
</feature>
<comment type="caution">
    <text evidence="3">The sequence shown here is derived from an EMBL/GenBank/DDBJ whole genome shotgun (WGS) entry which is preliminary data.</text>
</comment>
<reference evidence="3 4" key="1">
    <citation type="submission" date="2017-03" db="EMBL/GenBank/DDBJ databases">
        <title>Genome sequence of Sphingomonas mucosissima DSM 17494.</title>
        <authorList>
            <person name="Poehlein A."/>
            <person name="Wuebbeler J.H."/>
            <person name="Steinbuechel A."/>
            <person name="Daniel R."/>
        </authorList>
    </citation>
    <scope>NUCLEOTIDE SEQUENCE [LARGE SCALE GENOMIC DNA]</scope>
    <source>
        <strain evidence="3 4">DSM 17494</strain>
    </source>
</reference>
<organism evidence="3 4">
    <name type="scientific">Sphingomonas mucosissima</name>
    <dbReference type="NCBI Taxonomy" id="370959"/>
    <lineage>
        <taxon>Bacteria</taxon>
        <taxon>Pseudomonadati</taxon>
        <taxon>Pseudomonadota</taxon>
        <taxon>Alphaproteobacteria</taxon>
        <taxon>Sphingomonadales</taxon>
        <taxon>Sphingomonadaceae</taxon>
        <taxon>Sphingomonas</taxon>
    </lineage>
</organism>
<evidence type="ECO:0000256" key="1">
    <source>
        <dbReference type="SAM" id="SignalP"/>
    </source>
</evidence>
<dbReference type="PANTHER" id="PTHR43135:SF3">
    <property type="entry name" value="ALPHA-D-RIBOSE 1-METHYLPHOSPHONATE 5-TRIPHOSPHATE DIPHOSPHATASE"/>
    <property type="match status" value="1"/>
</dbReference>
<evidence type="ECO:0000313" key="3">
    <source>
        <dbReference type="EMBL" id="OWK29886.1"/>
    </source>
</evidence>
<dbReference type="Gene3D" id="3.40.50.10910">
    <property type="entry name" value="Amidohydrolase"/>
    <property type="match status" value="1"/>
</dbReference>
<keyword evidence="4" id="KW-1185">Reference proteome</keyword>
<dbReference type="InterPro" id="IPR051781">
    <property type="entry name" value="Metallo-dep_Hydrolase"/>
</dbReference>
<dbReference type="Gene3D" id="1.20.58.520">
    <property type="entry name" value="Amidohydrolase"/>
    <property type="match status" value="1"/>
</dbReference>
<dbReference type="PANTHER" id="PTHR43135">
    <property type="entry name" value="ALPHA-D-RIBOSE 1-METHYLPHOSPHONATE 5-TRIPHOSPHATE DIPHOSPHATASE"/>
    <property type="match status" value="1"/>
</dbReference>
<dbReference type="InterPro" id="IPR006680">
    <property type="entry name" value="Amidohydro-rel"/>
</dbReference>
<dbReference type="GO" id="GO:0000034">
    <property type="term" value="F:adenine deaminase activity"/>
    <property type="evidence" value="ECO:0007669"/>
    <property type="project" value="UniProtKB-EC"/>
</dbReference>
<dbReference type="EC" id="3.5.4.2" evidence="3"/>
<dbReference type="Pfam" id="PF01979">
    <property type="entry name" value="Amidohydro_1"/>
    <property type="match status" value="1"/>
</dbReference>
<dbReference type="Proteomes" id="UP000197783">
    <property type="component" value="Unassembled WGS sequence"/>
</dbReference>
<evidence type="ECO:0000313" key="4">
    <source>
        <dbReference type="Proteomes" id="UP000197783"/>
    </source>
</evidence>
<dbReference type="EMBL" id="NBBJ01000003">
    <property type="protein sequence ID" value="OWK29886.1"/>
    <property type="molecule type" value="Genomic_DNA"/>
</dbReference>
<feature type="chain" id="PRO_5012602748" evidence="1">
    <location>
        <begin position="24"/>
        <end position="694"/>
    </location>
</feature>
<dbReference type="Gene3D" id="3.30.110.90">
    <property type="entry name" value="Amidohydrolase"/>
    <property type="match status" value="1"/>
</dbReference>
<name>A0A245ZJH9_9SPHN</name>